<dbReference type="GO" id="GO:0042025">
    <property type="term" value="C:host cell nucleus"/>
    <property type="evidence" value="ECO:0007669"/>
    <property type="project" value="UniProtKB-SubCell"/>
</dbReference>
<dbReference type="InterPro" id="IPR007615">
    <property type="entry name" value="Adenovirus_E4_30/34"/>
</dbReference>
<comment type="subunit">
    <text evidence="8">Interacts with E1B-55k.</text>
</comment>
<keyword evidence="4" id="KW-0244">Early protein</keyword>
<keyword evidence="10" id="KW-1185">Reference proteome</keyword>
<dbReference type="Proteomes" id="UP000319764">
    <property type="component" value="Segment"/>
</dbReference>
<dbReference type="KEGG" id="vg:80528026"/>
<evidence type="ECO:0000313" key="10">
    <source>
        <dbReference type="Proteomes" id="UP000319764"/>
    </source>
</evidence>
<evidence type="ECO:0000256" key="8">
    <source>
        <dbReference type="ARBA" id="ARBA00044760"/>
    </source>
</evidence>
<keyword evidence="6" id="KW-1035">Host cytoplasm</keyword>
<dbReference type="GeneID" id="80528026"/>
<dbReference type="Pfam" id="PF04528">
    <property type="entry name" value="Adeno_E4_34"/>
    <property type="match status" value="1"/>
</dbReference>
<keyword evidence="5" id="KW-1048">Host nucleus</keyword>
<dbReference type="RefSeq" id="YP_010790620.1">
    <property type="nucleotide sequence ID" value="NC_075450.1"/>
</dbReference>
<evidence type="ECO:0000256" key="3">
    <source>
        <dbReference type="ARBA" id="ARBA00006872"/>
    </source>
</evidence>
<protein>
    <submittedName>
        <fullName evidence="9">E4-34K</fullName>
    </submittedName>
</protein>
<comment type="function">
    <text evidence="7">Plays a major role to prevent cellular inhibition of viral genome replication by nuclear bodies. Assembles an SCF-like E3 ubiquitin ligase complex based on the cellular proteins ELOB, ELOC, CUL5 and RBX1, in cooperation with viral E1B-55K. This viral RING-type ligase ubiquitinates cellular substrates prior to proteasomal degradation: p53/TP53, LIG4, MRE11-RAD50-NBS1 (MRN) complex, ITGA3, DAXX and BLM.</text>
</comment>
<sequence length="259" mass="29893">MESCSSPQESSHVTTVVRAPAYCNPFAFSYEIPIPWHDMLSRQEKILFGKCACVGGLELVTSRHCCLAEPLKWKIHCHCDNRHSLTCLAGRLVIKHKVLAFIKGAKINRTTIWFREFVNACRPDHINFVGSVFCDSTHYLYFALNFYSFIRDTALQCIAQCVPPERGFVIKAKYNYWLILKCCTCAPNRYNALKSCAIRTRSTVQRILVNMELQRPSIVSFRRITSKTEERRQNALKRALLYGRCRHDHLRAFSLADHV</sequence>
<accession>A0A3G9EDW4</accession>
<evidence type="ECO:0000256" key="6">
    <source>
        <dbReference type="ARBA" id="ARBA00023200"/>
    </source>
</evidence>
<comment type="subcellular location">
    <subcellularLocation>
        <location evidence="2">Host cytoplasm</location>
    </subcellularLocation>
    <subcellularLocation>
        <location evidence="1">Host nucleus</location>
    </subcellularLocation>
</comment>
<dbReference type="EMBL" id="LC385827">
    <property type="protein sequence ID" value="BBE29324.1"/>
    <property type="molecule type" value="Genomic_DNA"/>
</dbReference>
<evidence type="ECO:0000256" key="1">
    <source>
        <dbReference type="ARBA" id="ARBA00004147"/>
    </source>
</evidence>
<comment type="similarity">
    <text evidence="3">Belongs to the adenoviridae E4 30 to 34 kDa protein family.</text>
</comment>
<evidence type="ECO:0000256" key="2">
    <source>
        <dbReference type="ARBA" id="ARBA00004192"/>
    </source>
</evidence>
<proteinExistence type="inferred from homology"/>
<evidence type="ECO:0000256" key="4">
    <source>
        <dbReference type="ARBA" id="ARBA00022518"/>
    </source>
</evidence>
<evidence type="ECO:0000256" key="5">
    <source>
        <dbReference type="ARBA" id="ARBA00022562"/>
    </source>
</evidence>
<evidence type="ECO:0000313" key="9">
    <source>
        <dbReference type="EMBL" id="BBE29324.1"/>
    </source>
</evidence>
<dbReference type="GO" id="GO:0030430">
    <property type="term" value="C:host cell cytoplasm"/>
    <property type="evidence" value="ECO:0007669"/>
    <property type="project" value="UniProtKB-SubCell"/>
</dbReference>
<reference evidence="10" key="1">
    <citation type="submission" date="2018-05" db="EMBL/GenBank/DDBJ databases">
        <title>Isolation of two bat adenoviruses from Japanese wild bats.</title>
        <authorList>
            <person name="Kobayashi T."/>
            <person name="Murakami S."/>
            <person name="Horimoto T."/>
        </authorList>
    </citation>
    <scope>NUCLEOTIDE SEQUENCE [LARGE SCALE GENOMIC DNA]</scope>
    <source>
        <strain evidence="10">Vs9</strain>
    </source>
</reference>
<organism evidence="9 10">
    <name type="scientific">Bat mastadenovirus</name>
    <dbReference type="NCBI Taxonomy" id="740971"/>
    <lineage>
        <taxon>Viruses</taxon>
        <taxon>Varidnaviria</taxon>
        <taxon>Bamfordvirae</taxon>
        <taxon>Preplasmiviricota</taxon>
        <taxon>Polisuviricotina</taxon>
        <taxon>Pharingeaviricetes</taxon>
        <taxon>Rowavirales</taxon>
        <taxon>Adenoviridae</taxon>
        <taxon>Mastadenovirus</taxon>
        <taxon>Mastadenovirus asiensse</taxon>
    </lineage>
</organism>
<name>A0A3G9EDW4_9ADEN</name>
<evidence type="ECO:0000256" key="7">
    <source>
        <dbReference type="ARBA" id="ARBA00044723"/>
    </source>
</evidence>